<evidence type="ECO:0000313" key="1">
    <source>
        <dbReference type="EMBL" id="SCY64954.1"/>
    </source>
</evidence>
<protein>
    <submittedName>
        <fullName evidence="1">Uncharacterized protein</fullName>
    </submittedName>
</protein>
<organism evidence="1 2">
    <name type="scientific">Paenibacillus polysaccharolyticus</name>
    <dbReference type="NCBI Taxonomy" id="582692"/>
    <lineage>
        <taxon>Bacteria</taxon>
        <taxon>Bacillati</taxon>
        <taxon>Bacillota</taxon>
        <taxon>Bacilli</taxon>
        <taxon>Bacillales</taxon>
        <taxon>Paenibacillaceae</taxon>
        <taxon>Paenibacillus</taxon>
    </lineage>
</organism>
<accession>A0A1G5HML9</accession>
<sequence>MAVYIIQMHENLLQTFIPVKYMDVEVAYVGDGEGTDIYVGVGGIYGEMYRNLFHVNPGSGTAANSYVIHNLNVSGEICELKIISNSSVPNHLLIRIYCRSGEGQLIGVLSEHQMIKLAD</sequence>
<dbReference type="EMBL" id="FMVM01000007">
    <property type="protein sequence ID" value="SCY64954.1"/>
    <property type="molecule type" value="Genomic_DNA"/>
</dbReference>
<reference evidence="2" key="1">
    <citation type="submission" date="2016-10" db="EMBL/GenBank/DDBJ databases">
        <authorList>
            <person name="Varghese N."/>
            <person name="Submissions S."/>
        </authorList>
    </citation>
    <scope>NUCLEOTIDE SEQUENCE [LARGE SCALE GENOMIC DNA]</scope>
    <source>
        <strain evidence="2">BL9</strain>
    </source>
</reference>
<keyword evidence="2" id="KW-1185">Reference proteome</keyword>
<gene>
    <name evidence="1" type="ORF">SAMN05720606_10794</name>
</gene>
<dbReference type="Proteomes" id="UP000198538">
    <property type="component" value="Unassembled WGS sequence"/>
</dbReference>
<proteinExistence type="predicted"/>
<dbReference type="STRING" id="582692.SAMN05720606_10794"/>
<evidence type="ECO:0000313" key="2">
    <source>
        <dbReference type="Proteomes" id="UP000198538"/>
    </source>
</evidence>
<dbReference type="RefSeq" id="WP_090919256.1">
    <property type="nucleotide sequence ID" value="NZ_FMVM01000007.1"/>
</dbReference>
<name>A0A1G5HML9_9BACL</name>
<dbReference type="AlphaFoldDB" id="A0A1G5HML9"/>